<accession>A0ACC3D1L3</accession>
<reference evidence="1" key="1">
    <citation type="submission" date="2024-09" db="EMBL/GenBank/DDBJ databases">
        <title>Black Yeasts Isolated from many extreme environments.</title>
        <authorList>
            <person name="Coleine C."/>
            <person name="Stajich J.E."/>
            <person name="Selbmann L."/>
        </authorList>
    </citation>
    <scope>NUCLEOTIDE SEQUENCE</scope>
    <source>
        <strain evidence="1">CCFEE 5737</strain>
    </source>
</reference>
<gene>
    <name evidence="1" type="primary">PTR8</name>
    <name evidence="1" type="ORF">LTS18_008355</name>
</gene>
<protein>
    <submittedName>
        <fullName evidence="1">Transcription factor TFIIH complex ERCC-3 subunit</fullName>
    </submittedName>
</protein>
<feature type="non-terminal residue" evidence="1">
    <location>
        <position position="1"/>
    </location>
</feature>
<proteinExistence type="predicted"/>
<organism evidence="1 2">
    <name type="scientific">Coniosporium uncinatum</name>
    <dbReference type="NCBI Taxonomy" id="93489"/>
    <lineage>
        <taxon>Eukaryota</taxon>
        <taxon>Fungi</taxon>
        <taxon>Dikarya</taxon>
        <taxon>Ascomycota</taxon>
        <taxon>Pezizomycotina</taxon>
        <taxon>Dothideomycetes</taxon>
        <taxon>Dothideomycetes incertae sedis</taxon>
        <taxon>Coniosporium</taxon>
    </lineage>
</organism>
<evidence type="ECO:0000313" key="1">
    <source>
        <dbReference type="EMBL" id="KAK3060524.1"/>
    </source>
</evidence>
<feature type="non-terminal residue" evidence="1">
    <location>
        <position position="808"/>
    </location>
</feature>
<sequence length="808" mass="90698">STAGGRGASKRVASGVGTPVSINSDDEYTEDGSGVYSDDETIDHVVKKFSVQKYEHKPKTQGGQYGDAATHLFNNRDFSDLQLKPDHAGRPLWIEPTKGRIIMESFSPLFRQTEDFLIEIAEPQSRVSRMHEYTITPHSLFAAVSIGLTTNDILRRLDLYSKTPLPENLKQFIIQSTKSFGKVRLVLKHTKYYIESQDPAVLQKLLRDPVIGPLRVDSAQDIITEQAPKMGGVVIPGTKMAAGAKQAVQQPEKPKDDDDEEEDADDAVKQAEKMAATLLEEDDDDEELDQVHAFEIAPESVETVSKRCRHEAVDLPLTEEYDFNNDELNPNLHIDLKPMAQIRPYQEQALSKMFGNGRARSGIIVLPCGAGKTLVGITAACTVRKGVIVLCTSAMSVVQWRAEFLKWSDINPDDIATFTADHKDAFKGNTGIIISTYSMVTQSKGRSHDSKKVMDFIEGREWGLMILDEVHVVPADMFKKVTYKVKAHSKLGLTATLLREDDKIQELNFLIGPKLYEANWQELSEQGHIAKVQCAEVWCPMTAEFYSEYLHAQGTNKKNLLFTMNPRKFQACQFLIEYHEKRGDKVIVFSDNVYALEAYAKKLNKAYIYGGTPQAERLRILENFQHNELVNTIFLSKIGDTSLDLPEATCLIQISSHYGSRRQEAQRLGRILRAKRRAQEGFNAFFYSLVSKDTNEMYYSSKRQAFLVDQGYAFKVITHLQGIESLPGLAFATKHERQELLTDVLLQSETAGEVEKIEGDLFSEGGFRTKKGGGVKRMAGTLSELSGGRDMAYIEYNKSRNKELRGKG</sequence>
<dbReference type="EMBL" id="JAWDJW010008502">
    <property type="protein sequence ID" value="KAK3060524.1"/>
    <property type="molecule type" value="Genomic_DNA"/>
</dbReference>
<keyword evidence="2" id="KW-1185">Reference proteome</keyword>
<evidence type="ECO:0000313" key="2">
    <source>
        <dbReference type="Proteomes" id="UP001186974"/>
    </source>
</evidence>
<name>A0ACC3D1L3_9PEZI</name>
<dbReference type="Proteomes" id="UP001186974">
    <property type="component" value="Unassembled WGS sequence"/>
</dbReference>
<comment type="caution">
    <text evidence="1">The sequence shown here is derived from an EMBL/GenBank/DDBJ whole genome shotgun (WGS) entry which is preliminary data.</text>
</comment>